<name>A0A8S3XV37_PARAO</name>
<organism evidence="2 3">
    <name type="scientific">Parnassius apollo</name>
    <name type="common">Apollo butterfly</name>
    <name type="synonym">Papilio apollo</name>
    <dbReference type="NCBI Taxonomy" id="110799"/>
    <lineage>
        <taxon>Eukaryota</taxon>
        <taxon>Metazoa</taxon>
        <taxon>Ecdysozoa</taxon>
        <taxon>Arthropoda</taxon>
        <taxon>Hexapoda</taxon>
        <taxon>Insecta</taxon>
        <taxon>Pterygota</taxon>
        <taxon>Neoptera</taxon>
        <taxon>Endopterygota</taxon>
        <taxon>Lepidoptera</taxon>
        <taxon>Glossata</taxon>
        <taxon>Ditrysia</taxon>
        <taxon>Papilionoidea</taxon>
        <taxon>Papilionidae</taxon>
        <taxon>Parnassiinae</taxon>
        <taxon>Parnassini</taxon>
        <taxon>Parnassius</taxon>
        <taxon>Parnassius</taxon>
    </lineage>
</organism>
<keyword evidence="3" id="KW-1185">Reference proteome</keyword>
<dbReference type="EMBL" id="CAJQZP010001402">
    <property type="protein sequence ID" value="CAG5043357.1"/>
    <property type="molecule type" value="Genomic_DNA"/>
</dbReference>
<sequence length="162" mass="18755">MNRNSQSILSILEKSDLDKNFSDDDDVDEEDHVNICSQAIDTEQKSSESDDDNVPLSENRMELQSSSSFIQQQPDTSSRREVRLQYLGKNGTVWFKTPFWYNVRTRAKYIITRLPGVTREAKCVTSEFGVNVADDLCATYNVSCNFKRWPFTIFYALLNIWD</sequence>
<protein>
    <submittedName>
        <fullName evidence="2">(apollo) hypothetical protein</fullName>
    </submittedName>
</protein>
<dbReference type="Proteomes" id="UP000691718">
    <property type="component" value="Unassembled WGS sequence"/>
</dbReference>
<reference evidence="2" key="1">
    <citation type="submission" date="2021-04" db="EMBL/GenBank/DDBJ databases">
        <authorList>
            <person name="Tunstrom K."/>
        </authorList>
    </citation>
    <scope>NUCLEOTIDE SEQUENCE</scope>
</reference>
<gene>
    <name evidence="2" type="ORF">PAPOLLO_LOCUS22678</name>
</gene>
<evidence type="ECO:0000256" key="1">
    <source>
        <dbReference type="SAM" id="MobiDB-lite"/>
    </source>
</evidence>
<dbReference type="OrthoDB" id="10057959at2759"/>
<feature type="compositionally biased region" description="Polar residues" evidence="1">
    <location>
        <begin position="62"/>
        <end position="76"/>
    </location>
</feature>
<feature type="region of interest" description="Disordered" evidence="1">
    <location>
        <begin position="18"/>
        <end position="77"/>
    </location>
</feature>
<dbReference type="AlphaFoldDB" id="A0A8S3XV37"/>
<accession>A0A8S3XV37</accession>
<comment type="caution">
    <text evidence="2">The sequence shown here is derived from an EMBL/GenBank/DDBJ whole genome shotgun (WGS) entry which is preliminary data.</text>
</comment>
<evidence type="ECO:0000313" key="3">
    <source>
        <dbReference type="Proteomes" id="UP000691718"/>
    </source>
</evidence>
<evidence type="ECO:0000313" key="2">
    <source>
        <dbReference type="EMBL" id="CAG5043357.1"/>
    </source>
</evidence>
<proteinExistence type="predicted"/>